<dbReference type="EMBL" id="CDMH01000014">
    <property type="protein sequence ID" value="CRF42139.1"/>
    <property type="molecule type" value="Genomic_DNA"/>
</dbReference>
<name>A0A0K2XAQ2_9HELI</name>
<dbReference type="STRING" id="1578720.HAL011_15990"/>
<dbReference type="AlphaFoldDB" id="A0A0K2XAQ2"/>
<sequence>MLCDRHYFYYRNRTDVVVLDATTQSVYIVLWLNSKALNLRSLLS</sequence>
<dbReference type="Proteomes" id="UP000045175">
    <property type="component" value="Unassembled WGS sequence"/>
</dbReference>
<keyword evidence="4" id="KW-1185">Reference proteome</keyword>
<dbReference type="EMBL" id="CDMN01000001">
    <property type="protein sequence ID" value="CRF43471.1"/>
    <property type="molecule type" value="Genomic_DNA"/>
</dbReference>
<dbReference type="Proteomes" id="UP000041394">
    <property type="component" value="Unassembled WGS sequence"/>
</dbReference>
<protein>
    <submittedName>
        <fullName evidence="1">Uncharacterized protein</fullName>
    </submittedName>
</protein>
<evidence type="ECO:0000313" key="6">
    <source>
        <dbReference type="Proteomes" id="UP000045175"/>
    </source>
</evidence>
<dbReference type="EMBL" id="CDML01000053">
    <property type="protein sequence ID" value="CRF41784.1"/>
    <property type="molecule type" value="Genomic_DNA"/>
</dbReference>
<dbReference type="Proteomes" id="UP000038622">
    <property type="component" value="Unassembled WGS sequence"/>
</dbReference>
<reference evidence="4" key="2">
    <citation type="submission" date="2014-12" db="EMBL/GenBank/DDBJ databases">
        <authorList>
            <person name="Smet A."/>
        </authorList>
    </citation>
    <scope>NUCLEOTIDE SEQUENCE [LARGE SCALE GENOMIC DNA]</scope>
</reference>
<reference evidence="1" key="1">
    <citation type="submission" date="2014-12" db="EMBL/GenBank/DDBJ databases">
        <title>Whole genome sequences of four Staphylococcus schleiferi canine isolates.</title>
        <authorList>
            <person name="Misic A.M."/>
            <person name="Cain C."/>
            <person name="Morris D.O."/>
            <person name="Rankin S."/>
            <person name="Beiting D."/>
        </authorList>
    </citation>
    <scope>NUCLEOTIDE SEQUENCE</scope>
    <source>
        <strain evidence="1">ASB11</strain>
        <strain evidence="2">ASB13</strain>
        <strain evidence="3">ASB9</strain>
    </source>
</reference>
<proteinExistence type="predicted"/>
<evidence type="ECO:0000313" key="4">
    <source>
        <dbReference type="Proteomes" id="UP000038622"/>
    </source>
</evidence>
<gene>
    <name evidence="1" type="ORF">HAL011_15990</name>
    <name evidence="2" type="ORF">HAL013_02980</name>
    <name evidence="3" type="ORF">HAL09_00120</name>
</gene>
<evidence type="ECO:0000313" key="1">
    <source>
        <dbReference type="EMBL" id="CRF41784.1"/>
    </source>
</evidence>
<accession>A0A0K2XAQ2</accession>
<evidence type="ECO:0000313" key="3">
    <source>
        <dbReference type="EMBL" id="CRF43471.1"/>
    </source>
</evidence>
<reference evidence="5 6" key="3">
    <citation type="submission" date="2014-12" db="EMBL/GenBank/DDBJ databases">
        <authorList>
            <person name="Jaenicke S."/>
        </authorList>
    </citation>
    <scope>NUCLEOTIDE SEQUENCE [LARGE SCALE GENOMIC DNA]</scope>
</reference>
<organism evidence="1 4">
    <name type="scientific">Helicobacter ailurogastricus</name>
    <dbReference type="NCBI Taxonomy" id="1578720"/>
    <lineage>
        <taxon>Bacteria</taxon>
        <taxon>Pseudomonadati</taxon>
        <taxon>Campylobacterota</taxon>
        <taxon>Epsilonproteobacteria</taxon>
        <taxon>Campylobacterales</taxon>
        <taxon>Helicobacteraceae</taxon>
        <taxon>Helicobacter</taxon>
    </lineage>
</organism>
<evidence type="ECO:0000313" key="5">
    <source>
        <dbReference type="Proteomes" id="UP000041394"/>
    </source>
</evidence>
<evidence type="ECO:0000313" key="2">
    <source>
        <dbReference type="EMBL" id="CRF42139.1"/>
    </source>
</evidence>